<evidence type="ECO:0000256" key="6">
    <source>
        <dbReference type="ARBA" id="ARBA00023136"/>
    </source>
</evidence>
<protein>
    <recommendedName>
        <fullName evidence="9">Major facilitator superfamily (MFS) profile domain-containing protein</fullName>
    </recommendedName>
</protein>
<dbReference type="PROSITE" id="PS50850">
    <property type="entry name" value="MFS"/>
    <property type="match status" value="1"/>
</dbReference>
<dbReference type="OrthoDB" id="6133115at2759"/>
<dbReference type="Gene3D" id="1.20.1250.20">
    <property type="entry name" value="MFS general substrate transporter like domains"/>
    <property type="match status" value="1"/>
</dbReference>
<dbReference type="InterPro" id="IPR020846">
    <property type="entry name" value="MFS_dom"/>
</dbReference>
<gene>
    <name evidence="10" type="ORF">PV07_08847</name>
</gene>
<organism evidence="10 11">
    <name type="scientific">Cladophialophora immunda</name>
    <dbReference type="NCBI Taxonomy" id="569365"/>
    <lineage>
        <taxon>Eukaryota</taxon>
        <taxon>Fungi</taxon>
        <taxon>Dikarya</taxon>
        <taxon>Ascomycota</taxon>
        <taxon>Pezizomycotina</taxon>
        <taxon>Eurotiomycetes</taxon>
        <taxon>Chaetothyriomycetidae</taxon>
        <taxon>Chaetothyriales</taxon>
        <taxon>Herpotrichiellaceae</taxon>
        <taxon>Cladophialophora</taxon>
    </lineage>
</organism>
<feature type="transmembrane region" description="Helical" evidence="8">
    <location>
        <begin position="269"/>
        <end position="287"/>
    </location>
</feature>
<dbReference type="InterPro" id="IPR005828">
    <property type="entry name" value="MFS_sugar_transport-like"/>
</dbReference>
<feature type="domain" description="Major facilitator superfamily (MFS) profile" evidence="9">
    <location>
        <begin position="11"/>
        <end position="457"/>
    </location>
</feature>
<feature type="transmembrane region" description="Helical" evidence="8">
    <location>
        <begin position="334"/>
        <end position="353"/>
    </location>
</feature>
<feature type="transmembrane region" description="Helical" evidence="8">
    <location>
        <begin position="142"/>
        <end position="163"/>
    </location>
</feature>
<dbReference type="HOGENOM" id="CLU_001265_30_13_1"/>
<feature type="transmembrane region" description="Helical" evidence="8">
    <location>
        <begin position="307"/>
        <end position="327"/>
    </location>
</feature>
<dbReference type="InterPro" id="IPR036259">
    <property type="entry name" value="MFS_trans_sf"/>
</dbReference>
<evidence type="ECO:0000256" key="8">
    <source>
        <dbReference type="SAM" id="Phobius"/>
    </source>
</evidence>
<dbReference type="Pfam" id="PF00083">
    <property type="entry name" value="Sugar_tr"/>
    <property type="match status" value="1"/>
</dbReference>
<feature type="transmembrane region" description="Helical" evidence="8">
    <location>
        <begin position="175"/>
        <end position="197"/>
    </location>
</feature>
<feature type="transmembrane region" description="Helical" evidence="8">
    <location>
        <begin position="365"/>
        <end position="391"/>
    </location>
</feature>
<reference evidence="10 11" key="1">
    <citation type="submission" date="2015-01" db="EMBL/GenBank/DDBJ databases">
        <title>The Genome Sequence of Cladophialophora immunda CBS83496.</title>
        <authorList>
            <consortium name="The Broad Institute Genomics Platform"/>
            <person name="Cuomo C."/>
            <person name="de Hoog S."/>
            <person name="Gorbushina A."/>
            <person name="Stielow B."/>
            <person name="Teixiera M."/>
            <person name="Abouelleil A."/>
            <person name="Chapman S.B."/>
            <person name="Priest M."/>
            <person name="Young S.K."/>
            <person name="Wortman J."/>
            <person name="Nusbaum C."/>
            <person name="Birren B."/>
        </authorList>
    </citation>
    <scope>NUCLEOTIDE SEQUENCE [LARGE SCALE GENOMIC DNA]</scope>
    <source>
        <strain evidence="10 11">CBS 83496</strain>
    </source>
</reference>
<dbReference type="SUPFAM" id="SSF103473">
    <property type="entry name" value="MFS general substrate transporter"/>
    <property type="match status" value="1"/>
</dbReference>
<dbReference type="VEuPathDB" id="FungiDB:PV07_08847"/>
<dbReference type="GO" id="GO:0005351">
    <property type="term" value="F:carbohydrate:proton symporter activity"/>
    <property type="evidence" value="ECO:0007669"/>
    <property type="project" value="TreeGrafter"/>
</dbReference>
<keyword evidence="6 8" id="KW-0472">Membrane</keyword>
<dbReference type="InterPro" id="IPR050360">
    <property type="entry name" value="MFS_Sugar_Transporters"/>
</dbReference>
<evidence type="ECO:0000256" key="3">
    <source>
        <dbReference type="ARBA" id="ARBA00022448"/>
    </source>
</evidence>
<sequence>METWSWYNMYLVWLAGFGIFASAYNMAVISSTLGQPTFYSYLGLTMGTSHTTSVTSTANALYFLGSFVSCCVITAIGDRVGRKKTIWISLSFIILGSALQTGTRTVAMYQVSRVITGMGTGSLFSTVPVYQSEISPPHFRGFLVGQAGVFSAGGYSLASWVGYGCYFASDKGTFGFRFPISVGCMLAVVMLGLSFILPESPRWLIEHGHEDEGIRLLSRLHPDRDSANSDHFARLESIEIKKQYELDQSIRQREGKFGIITRKSNLKRLFFSCFILWSSQAMGILVINNYSVQLYNALGYTGSRALLLGAGWISVTIPFNAVAPFLIDRLGRKTMFLIGSFLLCVCVAGEGALLKKFTDTGNDAYARGAIFFLYFFAFSYGTFIDAASWVYAAEIWPNHNRGMGNGIAFAAAYASTICWTQSAPIGFENIGWKFYMVFVANAILCFLVVLFLYPETRNLPLEEIPKLFGDEIAYEDIHLADTAGDKVEEPEVLTEQPKALDA</sequence>
<dbReference type="GeneID" id="27348041"/>
<comment type="subcellular location">
    <subcellularLocation>
        <location evidence="1">Membrane</location>
        <topology evidence="1">Multi-pass membrane protein</topology>
    </subcellularLocation>
</comment>
<dbReference type="EMBL" id="KN847044">
    <property type="protein sequence ID" value="KIW25686.1"/>
    <property type="molecule type" value="Genomic_DNA"/>
</dbReference>
<name>A0A0D1ZD55_9EURO</name>
<proteinExistence type="inferred from homology"/>
<dbReference type="InterPro" id="IPR005829">
    <property type="entry name" value="Sugar_transporter_CS"/>
</dbReference>
<dbReference type="InterPro" id="IPR003663">
    <property type="entry name" value="Sugar/inositol_transpt"/>
</dbReference>
<evidence type="ECO:0000259" key="9">
    <source>
        <dbReference type="PROSITE" id="PS50850"/>
    </source>
</evidence>
<evidence type="ECO:0000313" key="11">
    <source>
        <dbReference type="Proteomes" id="UP000054466"/>
    </source>
</evidence>
<dbReference type="Proteomes" id="UP000054466">
    <property type="component" value="Unassembled WGS sequence"/>
</dbReference>
<dbReference type="AlphaFoldDB" id="A0A0D1ZD55"/>
<evidence type="ECO:0000256" key="1">
    <source>
        <dbReference type="ARBA" id="ARBA00004141"/>
    </source>
</evidence>
<evidence type="ECO:0000313" key="10">
    <source>
        <dbReference type="EMBL" id="KIW25686.1"/>
    </source>
</evidence>
<comment type="similarity">
    <text evidence="2 7">Belongs to the major facilitator superfamily. Sugar transporter (TC 2.A.1.1) family.</text>
</comment>
<evidence type="ECO:0000256" key="2">
    <source>
        <dbReference type="ARBA" id="ARBA00010992"/>
    </source>
</evidence>
<dbReference type="NCBIfam" id="TIGR00879">
    <property type="entry name" value="SP"/>
    <property type="match status" value="1"/>
</dbReference>
<dbReference type="RefSeq" id="XP_016245902.1">
    <property type="nucleotide sequence ID" value="XM_016396046.1"/>
</dbReference>
<evidence type="ECO:0000256" key="5">
    <source>
        <dbReference type="ARBA" id="ARBA00022989"/>
    </source>
</evidence>
<keyword evidence="4 8" id="KW-0812">Transmembrane</keyword>
<keyword evidence="11" id="KW-1185">Reference proteome</keyword>
<dbReference type="PANTHER" id="PTHR48022">
    <property type="entry name" value="PLASTIDIC GLUCOSE TRANSPORTER 4"/>
    <property type="match status" value="1"/>
</dbReference>
<feature type="transmembrane region" description="Helical" evidence="8">
    <location>
        <begin position="403"/>
        <end position="422"/>
    </location>
</feature>
<dbReference type="PANTHER" id="PTHR48022:SF11">
    <property type="entry name" value="MONOSACCHARIDE TRANSPORTER (HXT8), PUTATIVE (AFU_ORTHOLOGUE AFUA_2G08120)-RELATED"/>
    <property type="match status" value="1"/>
</dbReference>
<feature type="transmembrane region" description="Helical" evidence="8">
    <location>
        <begin position="58"/>
        <end position="77"/>
    </location>
</feature>
<dbReference type="PROSITE" id="PS00217">
    <property type="entry name" value="SUGAR_TRANSPORT_2"/>
    <property type="match status" value="1"/>
</dbReference>
<dbReference type="GO" id="GO:0016020">
    <property type="term" value="C:membrane"/>
    <property type="evidence" value="ECO:0007669"/>
    <property type="project" value="UniProtKB-SubCell"/>
</dbReference>
<accession>A0A0D1ZD55</accession>
<keyword evidence="3 7" id="KW-0813">Transport</keyword>
<feature type="transmembrane region" description="Helical" evidence="8">
    <location>
        <begin position="434"/>
        <end position="453"/>
    </location>
</feature>
<keyword evidence="5 8" id="KW-1133">Transmembrane helix</keyword>
<evidence type="ECO:0000256" key="4">
    <source>
        <dbReference type="ARBA" id="ARBA00022692"/>
    </source>
</evidence>
<evidence type="ECO:0000256" key="7">
    <source>
        <dbReference type="RuleBase" id="RU003346"/>
    </source>
</evidence>